<dbReference type="EMBL" id="PQIB02000005">
    <property type="protein sequence ID" value="RLN19077.1"/>
    <property type="molecule type" value="Genomic_DNA"/>
</dbReference>
<comment type="similarity">
    <text evidence="2">Belongs to the major facilitator superfamily. Proton-dependent oligopeptide transporter (POT/PTR) (TC 2.A.17) family.</text>
</comment>
<proteinExistence type="inferred from homology"/>
<evidence type="ECO:0000313" key="7">
    <source>
        <dbReference type="EMBL" id="RLN19077.1"/>
    </source>
</evidence>
<dbReference type="GO" id="GO:0006857">
    <property type="term" value="P:oligopeptide transport"/>
    <property type="evidence" value="ECO:0007669"/>
    <property type="project" value="InterPro"/>
</dbReference>
<comment type="subcellular location">
    <subcellularLocation>
        <location evidence="1">Membrane</location>
        <topology evidence="1">Multi-pass membrane protein</topology>
    </subcellularLocation>
</comment>
<feature type="transmembrane region" description="Helical" evidence="6">
    <location>
        <begin position="681"/>
        <end position="708"/>
    </location>
</feature>
<feature type="transmembrane region" description="Helical" evidence="6">
    <location>
        <begin position="89"/>
        <end position="107"/>
    </location>
</feature>
<dbReference type="InterPro" id="IPR018456">
    <property type="entry name" value="PTR2_symporter_CS"/>
</dbReference>
<keyword evidence="3 6" id="KW-0812">Transmembrane</keyword>
<reference evidence="8" key="1">
    <citation type="journal article" date="2019" name="Nat. Commun.">
        <title>The genome of broomcorn millet.</title>
        <authorList>
            <person name="Zou C."/>
            <person name="Miki D."/>
            <person name="Li D."/>
            <person name="Tang Q."/>
            <person name="Xiao L."/>
            <person name="Rajput S."/>
            <person name="Deng P."/>
            <person name="Jia W."/>
            <person name="Huang R."/>
            <person name="Zhang M."/>
            <person name="Sun Y."/>
            <person name="Hu J."/>
            <person name="Fu X."/>
            <person name="Schnable P.S."/>
            <person name="Li F."/>
            <person name="Zhang H."/>
            <person name="Feng B."/>
            <person name="Zhu X."/>
            <person name="Liu R."/>
            <person name="Schnable J.C."/>
            <person name="Zhu J.-K."/>
            <person name="Zhang H."/>
        </authorList>
    </citation>
    <scope>NUCLEOTIDE SEQUENCE [LARGE SCALE GENOMIC DNA]</scope>
</reference>
<feature type="transmembrane region" description="Helical" evidence="6">
    <location>
        <begin position="765"/>
        <end position="784"/>
    </location>
</feature>
<feature type="transmembrane region" description="Helical" evidence="6">
    <location>
        <begin position="196"/>
        <end position="215"/>
    </location>
</feature>
<keyword evidence="5 6" id="KW-0472">Membrane</keyword>
<dbReference type="InterPro" id="IPR036259">
    <property type="entry name" value="MFS_trans_sf"/>
</dbReference>
<comment type="caution">
    <text evidence="7">The sequence shown here is derived from an EMBL/GenBank/DDBJ whole genome shotgun (WGS) entry which is preliminary data.</text>
</comment>
<evidence type="ECO:0000256" key="4">
    <source>
        <dbReference type="ARBA" id="ARBA00022989"/>
    </source>
</evidence>
<accession>A0A3L6SDG0</accession>
<dbReference type="Pfam" id="PF00854">
    <property type="entry name" value="PTR2"/>
    <property type="match status" value="2"/>
</dbReference>
<dbReference type="PROSITE" id="PS01022">
    <property type="entry name" value="PTR2_1"/>
    <property type="match status" value="1"/>
</dbReference>
<feature type="transmembrane region" description="Helical" evidence="6">
    <location>
        <begin position="947"/>
        <end position="970"/>
    </location>
</feature>
<dbReference type="InterPro" id="IPR000109">
    <property type="entry name" value="POT_fam"/>
</dbReference>
<dbReference type="GO" id="GO:0022857">
    <property type="term" value="F:transmembrane transporter activity"/>
    <property type="evidence" value="ECO:0007669"/>
    <property type="project" value="InterPro"/>
</dbReference>
<evidence type="ECO:0000313" key="8">
    <source>
        <dbReference type="Proteomes" id="UP000275267"/>
    </source>
</evidence>
<feature type="transmembrane region" description="Helical" evidence="6">
    <location>
        <begin position="468"/>
        <end position="490"/>
    </location>
</feature>
<feature type="transmembrane region" description="Helical" evidence="6">
    <location>
        <begin position="148"/>
        <end position="167"/>
    </location>
</feature>
<evidence type="ECO:0000256" key="1">
    <source>
        <dbReference type="ARBA" id="ARBA00004141"/>
    </source>
</evidence>
<dbReference type="OrthoDB" id="8904098at2759"/>
<feature type="transmembrane region" description="Helical" evidence="6">
    <location>
        <begin position="547"/>
        <end position="566"/>
    </location>
</feature>
<protein>
    <submittedName>
        <fullName evidence="7">Peptide transporter</fullName>
    </submittedName>
</protein>
<feature type="transmembrane region" description="Helical" evidence="6">
    <location>
        <begin position="114"/>
        <end position="136"/>
    </location>
</feature>
<sequence>METADEETHLLVHLQPPSQVVASEYASDGSVDINKQPALKRSTGKWRACYLILGIEFCESMAFAAISTNLVTYLTTVLLERKVDAARNVSAWLGACFLSPLLGAFVADTYWGRYWTIVVSVPVYIIAMLVLVAAASLPVFSASYHDDVHSAVVYIGLYLFAISNGGLKPCISTFGADQFDINDPVELAQKGSFFNWYFFLTSTSSLLSGTVIVWLEDNVGWAVGYIIPVVLMLFFFVVFVAGSRVYRFRGTEASPFTSIFQVVVAAVRKWHLQLPDDSSLLYELTSSPSTADASHKSKHSNRFRFLDKAAIAPSDNESMVQMSSWRLCTVTQVEELKMLLSMSPTWGSFVIFFSVSAQMQSTLVEQGMFMDNHVGSFAIPPASMPIVSICSFLIWVPVYETILIPLARRFTGKEKGFSQSQRLGIGQALSTLTMVLAALLEARRLAIAEANGLKDQDVPVPISILWQVPLYLVHGAAAVFGGIGLTEFFYDEAPVTMKSLCAALGQLATAAGSYFSSAVLSVVAVATTSGGEPGWIPDNLNEGHLDYFFWMMAGLSLLNLALFVGYSMRHKGRQTVLDSRGAARVEDAASEYTRDGSVDINKQPALKHSTGKWRACFLILGVEFSECMAFFAISKNLVTYLTTVLHESKVAAAGNVSAWVGACFFTPLFGAFIADTYWGRYWTIVVFLPVYFVAMVVLIASASLPIFAMSTDHGGNVHRIVVYLGLYLAAIGNGGVKPCTSTFGADQFDTNDPVELVKKGSFFNWYYFLISTSSLLSGTVIVWLQENVGWAISYVIPAAFMLICFLVFLSGSRIYRFRKMGASPLMSIFQVVVAAARKWHMKLPDDSSLLYELTDSPSAIDESYKIKHTNEFRFFDKAAIASSPSDNGFTVPVSSWQLCTVTQVEELKMLLRVSPIWASFLIFYSVSAQMASTLVEQGMFMDNRIGSFAIPPASMSIIGVFGVLIWVPVYETVLVPLARRFTGNEKGFSQAQRLAIGQALSMLTMVYAALIEMRRLAIAEVKGLTHQNVPVPMSILWQAPLYLVHGAAEVFGGIGVTEFFYDHSPETMKSLWAALGQLAIASGFYINTFLLGVVAVTTTHGGAPGWIPDNLNEGHLDYFLWMLAALSLLNLALFVHYSVRHGVKTSC</sequence>
<feature type="transmembrane region" description="Helical" evidence="6">
    <location>
        <begin position="346"/>
        <end position="364"/>
    </location>
</feature>
<feature type="transmembrane region" description="Helical" evidence="6">
    <location>
        <begin position="1118"/>
        <end position="1139"/>
    </location>
</feature>
<feature type="transmembrane region" description="Helical" evidence="6">
    <location>
        <begin position="48"/>
        <end position="69"/>
    </location>
</feature>
<keyword evidence="4 6" id="KW-1133">Transmembrane helix</keyword>
<feature type="transmembrane region" description="Helical" evidence="6">
    <location>
        <begin position="502"/>
        <end position="527"/>
    </location>
</feature>
<feature type="transmembrane region" description="Helical" evidence="6">
    <location>
        <begin position="221"/>
        <end position="241"/>
    </location>
</feature>
<feature type="transmembrane region" description="Helical" evidence="6">
    <location>
        <begin position="615"/>
        <end position="633"/>
    </location>
</feature>
<dbReference type="Gene3D" id="1.20.1250.20">
    <property type="entry name" value="MFS general substrate transporter like domains"/>
    <property type="match status" value="2"/>
</dbReference>
<feature type="transmembrane region" description="Helical" evidence="6">
    <location>
        <begin position="384"/>
        <end position="407"/>
    </location>
</feature>
<keyword evidence="8" id="KW-1185">Reference proteome</keyword>
<evidence type="ECO:0000256" key="2">
    <source>
        <dbReference type="ARBA" id="ARBA00005982"/>
    </source>
</evidence>
<feature type="transmembrane region" description="Helical" evidence="6">
    <location>
        <begin position="428"/>
        <end position="448"/>
    </location>
</feature>
<organism evidence="7 8">
    <name type="scientific">Panicum miliaceum</name>
    <name type="common">Proso millet</name>
    <name type="synonym">Broomcorn millet</name>
    <dbReference type="NCBI Taxonomy" id="4540"/>
    <lineage>
        <taxon>Eukaryota</taxon>
        <taxon>Viridiplantae</taxon>
        <taxon>Streptophyta</taxon>
        <taxon>Embryophyta</taxon>
        <taxon>Tracheophyta</taxon>
        <taxon>Spermatophyta</taxon>
        <taxon>Magnoliopsida</taxon>
        <taxon>Liliopsida</taxon>
        <taxon>Poales</taxon>
        <taxon>Poaceae</taxon>
        <taxon>PACMAD clade</taxon>
        <taxon>Panicoideae</taxon>
        <taxon>Panicodae</taxon>
        <taxon>Paniceae</taxon>
        <taxon>Panicinae</taxon>
        <taxon>Panicum</taxon>
        <taxon>Panicum sect. Panicum</taxon>
    </lineage>
</organism>
<feature type="transmembrane region" description="Helical" evidence="6">
    <location>
        <begin position="720"/>
        <end position="736"/>
    </location>
</feature>
<dbReference type="Proteomes" id="UP000275267">
    <property type="component" value="Unassembled WGS sequence"/>
</dbReference>
<dbReference type="GO" id="GO:0016020">
    <property type="term" value="C:membrane"/>
    <property type="evidence" value="ECO:0007669"/>
    <property type="project" value="UniProtKB-SubCell"/>
</dbReference>
<evidence type="ECO:0000256" key="6">
    <source>
        <dbReference type="SAM" id="Phobius"/>
    </source>
</evidence>
<dbReference type="PANTHER" id="PTHR11654">
    <property type="entry name" value="OLIGOPEPTIDE TRANSPORTER-RELATED"/>
    <property type="match status" value="1"/>
</dbReference>
<dbReference type="AlphaFoldDB" id="A0A3L6SDG0"/>
<evidence type="ECO:0000256" key="5">
    <source>
        <dbReference type="ARBA" id="ARBA00023136"/>
    </source>
</evidence>
<dbReference type="SUPFAM" id="SSF103473">
    <property type="entry name" value="MFS general substrate transporter"/>
    <property type="match status" value="2"/>
</dbReference>
<feature type="transmembrane region" description="Helical" evidence="6">
    <location>
        <begin position="653"/>
        <end position="674"/>
    </location>
</feature>
<gene>
    <name evidence="7" type="ORF">C2845_PM02G17900</name>
</gene>
<name>A0A3L6SDG0_PANMI</name>
<feature type="transmembrane region" description="Helical" evidence="6">
    <location>
        <begin position="790"/>
        <end position="809"/>
    </location>
</feature>
<feature type="transmembrane region" description="Helical" evidence="6">
    <location>
        <begin position="1078"/>
        <end position="1098"/>
    </location>
</feature>
<feature type="transmembrane region" description="Helical" evidence="6">
    <location>
        <begin position="916"/>
        <end position="935"/>
    </location>
</feature>
<evidence type="ECO:0000256" key="3">
    <source>
        <dbReference type="ARBA" id="ARBA00022692"/>
    </source>
</evidence>